<organism evidence="2 3">
    <name type="scientific">Limibacillus halophilus</name>
    <dbReference type="NCBI Taxonomy" id="1579333"/>
    <lineage>
        <taxon>Bacteria</taxon>
        <taxon>Pseudomonadati</taxon>
        <taxon>Pseudomonadota</taxon>
        <taxon>Alphaproteobacteria</taxon>
        <taxon>Rhodospirillales</taxon>
        <taxon>Rhodovibrionaceae</taxon>
        <taxon>Limibacillus</taxon>
    </lineage>
</organism>
<evidence type="ECO:0000256" key="1">
    <source>
        <dbReference type="SAM" id="SignalP"/>
    </source>
</evidence>
<reference evidence="2 3" key="1">
    <citation type="submission" date="2020-08" db="EMBL/GenBank/DDBJ databases">
        <title>Genomic Encyclopedia of Type Strains, Phase III (KMG-III): the genomes of soil and plant-associated and newly described type strains.</title>
        <authorList>
            <person name="Whitman W."/>
        </authorList>
    </citation>
    <scope>NUCLEOTIDE SEQUENCE [LARGE SCALE GENOMIC DNA]</scope>
    <source>
        <strain evidence="2 3">CECT 8803</strain>
    </source>
</reference>
<name>A0A839SSJ5_9PROT</name>
<comment type="caution">
    <text evidence="2">The sequence shown here is derived from an EMBL/GenBank/DDBJ whole genome shotgun (WGS) entry which is preliminary data.</text>
</comment>
<gene>
    <name evidence="2" type="ORF">FHR98_001026</name>
</gene>
<keyword evidence="1" id="KW-0732">Signal</keyword>
<sequence length="86" mass="9187">MYRTLALTAFITLAGVGLAEASHTDSSLPIKAAQADEDAAQETSTSVAVLPTARNARAIDGLTLADVAANVKWRRKTFTRLVTWNN</sequence>
<evidence type="ECO:0000313" key="3">
    <source>
        <dbReference type="Proteomes" id="UP000581135"/>
    </source>
</evidence>
<feature type="chain" id="PRO_5032609417" description="RxLR effector protein" evidence="1">
    <location>
        <begin position="22"/>
        <end position="86"/>
    </location>
</feature>
<feature type="signal peptide" evidence="1">
    <location>
        <begin position="1"/>
        <end position="21"/>
    </location>
</feature>
<dbReference type="AlphaFoldDB" id="A0A839SSJ5"/>
<dbReference type="RefSeq" id="WP_183415550.1">
    <property type="nucleotide sequence ID" value="NZ_JACHXA010000002.1"/>
</dbReference>
<dbReference type="EMBL" id="JACHXA010000002">
    <property type="protein sequence ID" value="MBB3064754.1"/>
    <property type="molecule type" value="Genomic_DNA"/>
</dbReference>
<evidence type="ECO:0000313" key="2">
    <source>
        <dbReference type="EMBL" id="MBB3064754.1"/>
    </source>
</evidence>
<accession>A0A839SSJ5</accession>
<proteinExistence type="predicted"/>
<evidence type="ECO:0008006" key="4">
    <source>
        <dbReference type="Google" id="ProtNLM"/>
    </source>
</evidence>
<keyword evidence="3" id="KW-1185">Reference proteome</keyword>
<dbReference type="Proteomes" id="UP000581135">
    <property type="component" value="Unassembled WGS sequence"/>
</dbReference>
<protein>
    <recommendedName>
        <fullName evidence="4">RxLR effector protein</fullName>
    </recommendedName>
</protein>